<dbReference type="GO" id="GO:0003700">
    <property type="term" value="F:DNA-binding transcription factor activity"/>
    <property type="evidence" value="ECO:0007669"/>
    <property type="project" value="InterPro"/>
</dbReference>
<dbReference type="CDD" id="cd07377">
    <property type="entry name" value="WHTH_GntR"/>
    <property type="match status" value="1"/>
</dbReference>
<dbReference type="Gene3D" id="1.10.10.10">
    <property type="entry name" value="Winged helix-like DNA-binding domain superfamily/Winged helix DNA-binding domain"/>
    <property type="match status" value="1"/>
</dbReference>
<dbReference type="EMBL" id="FNCE01000004">
    <property type="protein sequence ID" value="SDG02262.1"/>
    <property type="molecule type" value="Genomic_DNA"/>
</dbReference>
<dbReference type="SUPFAM" id="SSF48008">
    <property type="entry name" value="GntR ligand-binding domain-like"/>
    <property type="match status" value="1"/>
</dbReference>
<dbReference type="Pfam" id="PF00392">
    <property type="entry name" value="GntR"/>
    <property type="match status" value="1"/>
</dbReference>
<dbReference type="PRINTS" id="PR00035">
    <property type="entry name" value="HTHGNTR"/>
</dbReference>
<evidence type="ECO:0000256" key="1">
    <source>
        <dbReference type="ARBA" id="ARBA00023015"/>
    </source>
</evidence>
<dbReference type="InterPro" id="IPR036388">
    <property type="entry name" value="WH-like_DNA-bd_sf"/>
</dbReference>
<protein>
    <submittedName>
        <fullName evidence="5">Transcriptional regulator, GntR family</fullName>
    </submittedName>
</protein>
<dbReference type="GO" id="GO:0003677">
    <property type="term" value="F:DNA binding"/>
    <property type="evidence" value="ECO:0007669"/>
    <property type="project" value="UniProtKB-KW"/>
</dbReference>
<dbReference type="SMART" id="SM00345">
    <property type="entry name" value="HTH_GNTR"/>
    <property type="match status" value="1"/>
</dbReference>
<proteinExistence type="predicted"/>
<evidence type="ECO:0000256" key="2">
    <source>
        <dbReference type="ARBA" id="ARBA00023125"/>
    </source>
</evidence>
<evidence type="ECO:0000313" key="6">
    <source>
        <dbReference type="Proteomes" id="UP000199415"/>
    </source>
</evidence>
<name>A0A1G7QUS5_9PROT</name>
<evidence type="ECO:0000256" key="3">
    <source>
        <dbReference type="ARBA" id="ARBA00023163"/>
    </source>
</evidence>
<dbReference type="PANTHER" id="PTHR43537:SF5">
    <property type="entry name" value="UXU OPERON TRANSCRIPTIONAL REGULATOR"/>
    <property type="match status" value="1"/>
</dbReference>
<dbReference type="AlphaFoldDB" id="A0A1G7QUS5"/>
<dbReference type="Pfam" id="PF07729">
    <property type="entry name" value="FCD"/>
    <property type="match status" value="1"/>
</dbReference>
<dbReference type="PROSITE" id="PS50949">
    <property type="entry name" value="HTH_GNTR"/>
    <property type="match status" value="1"/>
</dbReference>
<keyword evidence="2" id="KW-0238">DNA-binding</keyword>
<dbReference type="InterPro" id="IPR000524">
    <property type="entry name" value="Tscrpt_reg_HTH_GntR"/>
</dbReference>
<dbReference type="InterPro" id="IPR008920">
    <property type="entry name" value="TF_FadR/GntR_C"/>
</dbReference>
<keyword evidence="1" id="KW-0805">Transcription regulation</keyword>
<dbReference type="PANTHER" id="PTHR43537">
    <property type="entry name" value="TRANSCRIPTIONAL REGULATOR, GNTR FAMILY"/>
    <property type="match status" value="1"/>
</dbReference>
<evidence type="ECO:0000313" key="5">
    <source>
        <dbReference type="EMBL" id="SDG02262.1"/>
    </source>
</evidence>
<dbReference type="InterPro" id="IPR011711">
    <property type="entry name" value="GntR_C"/>
</dbReference>
<dbReference type="SMART" id="SM00895">
    <property type="entry name" value="FCD"/>
    <property type="match status" value="1"/>
</dbReference>
<keyword evidence="3" id="KW-0804">Transcription</keyword>
<dbReference type="OrthoDB" id="9805385at2"/>
<dbReference type="STRING" id="1082479.SAMN05216241_104154"/>
<reference evidence="5 6" key="1">
    <citation type="submission" date="2016-10" db="EMBL/GenBank/DDBJ databases">
        <authorList>
            <person name="de Groot N.N."/>
        </authorList>
    </citation>
    <scope>NUCLEOTIDE SEQUENCE [LARGE SCALE GENOMIC DNA]</scope>
    <source>
        <strain evidence="5 6">DSM 25584</strain>
    </source>
</reference>
<accession>A0A1G7QUS5</accession>
<sequence>MSAEQTDPRFRPIPRERVADRVAQELLKLIRAGTLSPGERLPGERHLAEMMNVSRVSVRAALQQLKDEGYVVALQGGGTRVISTVDQQDTPLVRLVSADVGNLRDLAEIRDNVEVWAARRAAERADDADIAAIENALATMADCAVDPAERAEADHAFHMAIGKAAKSPVYTHMLDMLGGVFGRSIGYHRSALQAEDARQNLVEQHRRILDAIRRGDADEAAAAMHDHLQSMLTLFGPQGAVADDRDDEAPAAQPYR</sequence>
<dbReference type="Gene3D" id="1.20.120.530">
    <property type="entry name" value="GntR ligand-binding domain-like"/>
    <property type="match status" value="1"/>
</dbReference>
<dbReference type="SUPFAM" id="SSF46785">
    <property type="entry name" value="Winged helix' DNA-binding domain"/>
    <property type="match status" value="1"/>
</dbReference>
<dbReference type="InterPro" id="IPR036390">
    <property type="entry name" value="WH_DNA-bd_sf"/>
</dbReference>
<evidence type="ECO:0000259" key="4">
    <source>
        <dbReference type="PROSITE" id="PS50949"/>
    </source>
</evidence>
<feature type="domain" description="HTH gntR-type" evidence="4">
    <location>
        <begin position="16"/>
        <end position="84"/>
    </location>
</feature>
<organism evidence="5 6">
    <name type="scientific">Limimonas halophila</name>
    <dbReference type="NCBI Taxonomy" id="1082479"/>
    <lineage>
        <taxon>Bacteria</taxon>
        <taxon>Pseudomonadati</taxon>
        <taxon>Pseudomonadota</taxon>
        <taxon>Alphaproteobacteria</taxon>
        <taxon>Rhodospirillales</taxon>
        <taxon>Rhodovibrionaceae</taxon>
        <taxon>Limimonas</taxon>
    </lineage>
</organism>
<dbReference type="RefSeq" id="WP_090019542.1">
    <property type="nucleotide sequence ID" value="NZ_FNCE01000004.1"/>
</dbReference>
<gene>
    <name evidence="5" type="ORF">SAMN05216241_104154</name>
</gene>
<keyword evidence="6" id="KW-1185">Reference proteome</keyword>
<dbReference type="Proteomes" id="UP000199415">
    <property type="component" value="Unassembled WGS sequence"/>
</dbReference>